<feature type="compositionally biased region" description="Low complexity" evidence="1">
    <location>
        <begin position="72"/>
        <end position="87"/>
    </location>
</feature>
<evidence type="ECO:0000313" key="3">
    <source>
        <dbReference type="Proteomes" id="UP000310066"/>
    </source>
</evidence>
<feature type="compositionally biased region" description="Polar residues" evidence="1">
    <location>
        <begin position="95"/>
        <end position="104"/>
    </location>
</feature>
<proteinExistence type="predicted"/>
<feature type="compositionally biased region" description="Basic residues" evidence="1">
    <location>
        <begin position="20"/>
        <end position="30"/>
    </location>
</feature>
<comment type="caution">
    <text evidence="2">The sequence shown here is derived from an EMBL/GenBank/DDBJ whole genome shotgun (WGS) entry which is preliminary data.</text>
</comment>
<dbReference type="Proteomes" id="UP000310066">
    <property type="component" value="Unassembled WGS sequence"/>
</dbReference>
<feature type="region of interest" description="Disordered" evidence="1">
    <location>
        <begin position="1"/>
        <end position="155"/>
    </location>
</feature>
<protein>
    <submittedName>
        <fullName evidence="2">Uncharacterized protein</fullName>
    </submittedName>
</protein>
<accession>A0A4U0UU08</accession>
<dbReference type="OrthoDB" id="10351519at2759"/>
<reference evidence="2 3" key="1">
    <citation type="submission" date="2017-03" db="EMBL/GenBank/DDBJ databases">
        <title>Genomes of endolithic fungi from Antarctica.</title>
        <authorList>
            <person name="Coleine C."/>
            <person name="Masonjones S."/>
            <person name="Stajich J.E."/>
        </authorList>
    </citation>
    <scope>NUCLEOTIDE SEQUENCE [LARGE SCALE GENOMIC DNA]</scope>
    <source>
        <strain evidence="2 3">CCFEE 5311</strain>
    </source>
</reference>
<evidence type="ECO:0000313" key="2">
    <source>
        <dbReference type="EMBL" id="TKA39363.1"/>
    </source>
</evidence>
<organism evidence="2 3">
    <name type="scientific">Friedmanniomyces endolithicus</name>
    <dbReference type="NCBI Taxonomy" id="329885"/>
    <lineage>
        <taxon>Eukaryota</taxon>
        <taxon>Fungi</taxon>
        <taxon>Dikarya</taxon>
        <taxon>Ascomycota</taxon>
        <taxon>Pezizomycotina</taxon>
        <taxon>Dothideomycetes</taxon>
        <taxon>Dothideomycetidae</taxon>
        <taxon>Mycosphaerellales</taxon>
        <taxon>Teratosphaeriaceae</taxon>
        <taxon>Friedmanniomyces</taxon>
    </lineage>
</organism>
<feature type="compositionally biased region" description="Polar residues" evidence="1">
    <location>
        <begin position="1"/>
        <end position="18"/>
    </location>
</feature>
<gene>
    <name evidence="2" type="ORF">B0A54_10381</name>
</gene>
<sequence>MMTNAAWQRLTQPHQTTRPLRPRPVPKRSYRAADKSKTKPPTTSKHVHFGGATVMGYSAETKDKAKDSPALSGPTTSSRPGTTRQSTAYSGRPTGASTRQASYSTGGRPTGGRQGTGYGGQQQGGTKRSGYGSGYGYGYEARGARPERLEVTVSR</sequence>
<feature type="compositionally biased region" description="Gly residues" evidence="1">
    <location>
        <begin position="108"/>
        <end position="123"/>
    </location>
</feature>
<evidence type="ECO:0000256" key="1">
    <source>
        <dbReference type="SAM" id="MobiDB-lite"/>
    </source>
</evidence>
<dbReference type="AlphaFoldDB" id="A0A4U0UU08"/>
<dbReference type="EMBL" id="NAJP01000039">
    <property type="protein sequence ID" value="TKA39363.1"/>
    <property type="molecule type" value="Genomic_DNA"/>
</dbReference>
<feature type="compositionally biased region" description="Basic and acidic residues" evidence="1">
    <location>
        <begin position="142"/>
        <end position="155"/>
    </location>
</feature>
<name>A0A4U0UU08_9PEZI</name>